<name>A0A6J4L369_9CYAN</name>
<sequence length="48" mass="5670">MTPARIRKIIPFTLVHFHFDYLKFELLHVSVSRRKSSVNFSLQLIPEG</sequence>
<dbReference type="EMBL" id="CADCTZ010000209">
    <property type="protein sequence ID" value="CAA9320931.1"/>
    <property type="molecule type" value="Genomic_DNA"/>
</dbReference>
<proteinExistence type="predicted"/>
<protein>
    <submittedName>
        <fullName evidence="1">Uncharacterized protein</fullName>
    </submittedName>
</protein>
<gene>
    <name evidence="1" type="ORF">AVDCRST_MAG84-1345</name>
</gene>
<reference evidence="1" key="1">
    <citation type="submission" date="2020-02" db="EMBL/GenBank/DDBJ databases">
        <authorList>
            <person name="Meier V. D."/>
        </authorList>
    </citation>
    <scope>NUCLEOTIDE SEQUENCE</scope>
    <source>
        <strain evidence="1">AVDCRST_MAG84</strain>
    </source>
</reference>
<organism evidence="1">
    <name type="scientific">uncultured Microcoleus sp</name>
    <dbReference type="NCBI Taxonomy" id="259945"/>
    <lineage>
        <taxon>Bacteria</taxon>
        <taxon>Bacillati</taxon>
        <taxon>Cyanobacteriota</taxon>
        <taxon>Cyanophyceae</taxon>
        <taxon>Oscillatoriophycideae</taxon>
        <taxon>Oscillatoriales</taxon>
        <taxon>Microcoleaceae</taxon>
        <taxon>Microcoleus</taxon>
        <taxon>environmental samples</taxon>
    </lineage>
</organism>
<accession>A0A6J4L369</accession>
<dbReference type="AlphaFoldDB" id="A0A6J4L369"/>
<evidence type="ECO:0000313" key="1">
    <source>
        <dbReference type="EMBL" id="CAA9320931.1"/>
    </source>
</evidence>